<dbReference type="SUPFAM" id="SSF56300">
    <property type="entry name" value="Metallo-dependent phosphatases"/>
    <property type="match status" value="1"/>
</dbReference>
<evidence type="ECO:0000313" key="3">
    <source>
        <dbReference type="Proteomes" id="UP000032336"/>
    </source>
</evidence>
<proteinExistence type="predicted"/>
<name>A0A0D8FSK5_9ACTN</name>
<dbReference type="STRING" id="1121877.FEAC_19880"/>
<dbReference type="PANTHER" id="PTHR12849:SF0">
    <property type="entry name" value="LARIAT DEBRANCHING ENZYME"/>
    <property type="match status" value="1"/>
</dbReference>
<accession>A0A0D8FSK5</accession>
<dbReference type="GeneID" id="78373099"/>
<dbReference type="Proteomes" id="UP000032336">
    <property type="component" value="Unassembled WGS sequence"/>
</dbReference>
<evidence type="ECO:0000259" key="1">
    <source>
        <dbReference type="Pfam" id="PF00149"/>
    </source>
</evidence>
<feature type="domain" description="Calcineurin-like phosphoesterase" evidence="1">
    <location>
        <begin position="11"/>
        <end position="216"/>
    </location>
</feature>
<keyword evidence="3" id="KW-1185">Reference proteome</keyword>
<dbReference type="GO" id="GO:0008419">
    <property type="term" value="F:RNA lariat debranching enzyme activity"/>
    <property type="evidence" value="ECO:0007669"/>
    <property type="project" value="TreeGrafter"/>
</dbReference>
<dbReference type="OrthoDB" id="3720547at2"/>
<reference evidence="2 3" key="1">
    <citation type="submission" date="2015-01" db="EMBL/GenBank/DDBJ databases">
        <title>Draft genome of the acidophilic iron oxidizer Ferrimicrobium acidiphilum strain T23.</title>
        <authorList>
            <person name="Poehlein A."/>
            <person name="Eisen S."/>
            <person name="Schloemann M."/>
            <person name="Johnson B.D."/>
            <person name="Daniel R."/>
            <person name="Muehling M."/>
        </authorList>
    </citation>
    <scope>NUCLEOTIDE SEQUENCE [LARGE SCALE GENOMIC DNA]</scope>
    <source>
        <strain evidence="2 3">T23</strain>
    </source>
</reference>
<organism evidence="2 3">
    <name type="scientific">Ferrimicrobium acidiphilum DSM 19497</name>
    <dbReference type="NCBI Taxonomy" id="1121877"/>
    <lineage>
        <taxon>Bacteria</taxon>
        <taxon>Bacillati</taxon>
        <taxon>Actinomycetota</taxon>
        <taxon>Acidimicrobiia</taxon>
        <taxon>Acidimicrobiales</taxon>
        <taxon>Acidimicrobiaceae</taxon>
        <taxon>Ferrimicrobium</taxon>
    </lineage>
</organism>
<dbReference type="EMBL" id="JXUW01000019">
    <property type="protein sequence ID" value="KJE76253.1"/>
    <property type="molecule type" value="Genomic_DNA"/>
</dbReference>
<dbReference type="AlphaFoldDB" id="A0A0D8FSK5"/>
<dbReference type="RefSeq" id="WP_052566152.1">
    <property type="nucleotide sequence ID" value="NZ_JQKF01000034.1"/>
</dbReference>
<sequence length="266" mass="29247">MATLEPDNSTTFLAIGDVHGHWDCVIEAIALAEAILGKLPDLVLQVGDAEPHRNEEDLAGCHTPKKYRSLGDFSALGQGDIRSPVYFIGGNHEPYVALDALPGPFPTPWGDDLSVYYLGRAGATILENRLKVAWLSGISSPNADPGLRSESIRARTYFSREEVVTILQEASRLGEIDVLLTHDWPSDLRVGRGNDSTRDLIEAIRPTLHLCGHMHAGFEGTIGTTIVNALNAVPPATKKQGRDRFGWWRLYERDELGEIRCLDVGR</sequence>
<dbReference type="Gene3D" id="3.60.21.10">
    <property type="match status" value="1"/>
</dbReference>
<dbReference type="PANTHER" id="PTHR12849">
    <property type="entry name" value="RNA LARIAT DEBRANCHING ENZYME"/>
    <property type="match status" value="1"/>
</dbReference>
<comment type="caution">
    <text evidence="2">The sequence shown here is derived from an EMBL/GenBank/DDBJ whole genome shotgun (WGS) entry which is preliminary data.</text>
</comment>
<dbReference type="PATRIC" id="fig|1121877.4.peg.2210"/>
<dbReference type="InterPro" id="IPR004843">
    <property type="entry name" value="Calcineurin-like_PHP"/>
</dbReference>
<dbReference type="InterPro" id="IPR029052">
    <property type="entry name" value="Metallo-depent_PP-like"/>
</dbReference>
<dbReference type="Pfam" id="PF00149">
    <property type="entry name" value="Metallophos"/>
    <property type="match status" value="1"/>
</dbReference>
<evidence type="ECO:0000313" key="2">
    <source>
        <dbReference type="EMBL" id="KJE76253.1"/>
    </source>
</evidence>
<protein>
    <submittedName>
        <fullName evidence="2">Calcineurin-like phosphoesterase</fullName>
    </submittedName>
</protein>
<gene>
    <name evidence="2" type="ORF">FEAC_19880</name>
</gene>
<dbReference type="eggNOG" id="COG1409">
    <property type="taxonomic scope" value="Bacteria"/>
</dbReference>
<dbReference type="GO" id="GO:0000398">
    <property type="term" value="P:mRNA splicing, via spliceosome"/>
    <property type="evidence" value="ECO:0007669"/>
    <property type="project" value="TreeGrafter"/>
</dbReference>